<feature type="domain" description="PXA" evidence="5">
    <location>
        <begin position="65"/>
        <end position="260"/>
    </location>
</feature>
<evidence type="ECO:0000313" key="6">
    <source>
        <dbReference type="EMBL" id="OAA32913.1"/>
    </source>
</evidence>
<proteinExistence type="predicted"/>
<protein>
    <submittedName>
        <fullName evidence="6">PXA domain protein</fullName>
    </submittedName>
</protein>
<comment type="subcellular location">
    <subcellularLocation>
        <location evidence="1">Cytoplasm</location>
    </subcellularLocation>
</comment>
<dbReference type="InterPro" id="IPR051837">
    <property type="entry name" value="SortingNexin/PXDomain-PKLike"/>
</dbReference>
<organism evidence="6 7">
    <name type="scientific">Moelleriella libera RCEF 2490</name>
    <dbReference type="NCBI Taxonomy" id="1081109"/>
    <lineage>
        <taxon>Eukaryota</taxon>
        <taxon>Fungi</taxon>
        <taxon>Dikarya</taxon>
        <taxon>Ascomycota</taxon>
        <taxon>Pezizomycotina</taxon>
        <taxon>Sordariomycetes</taxon>
        <taxon>Hypocreomycetidae</taxon>
        <taxon>Hypocreales</taxon>
        <taxon>Clavicipitaceae</taxon>
        <taxon>Moelleriella</taxon>
    </lineage>
</organism>
<accession>A0A166USS9</accession>
<keyword evidence="7" id="KW-1185">Reference proteome</keyword>
<evidence type="ECO:0000259" key="5">
    <source>
        <dbReference type="PROSITE" id="PS51207"/>
    </source>
</evidence>
<feature type="region of interest" description="Disordered" evidence="3">
    <location>
        <begin position="339"/>
        <end position="363"/>
    </location>
</feature>
<keyword evidence="4" id="KW-0472">Membrane</keyword>
<evidence type="ECO:0000256" key="2">
    <source>
        <dbReference type="ARBA" id="ARBA00022490"/>
    </source>
</evidence>
<dbReference type="GO" id="GO:0005770">
    <property type="term" value="C:late endosome"/>
    <property type="evidence" value="ECO:0007669"/>
    <property type="project" value="TreeGrafter"/>
</dbReference>
<keyword evidence="2" id="KW-0963">Cytoplasm</keyword>
<comment type="caution">
    <text evidence="6">The sequence shown here is derived from an EMBL/GenBank/DDBJ whole genome shotgun (WGS) entry which is preliminary data.</text>
</comment>
<feature type="transmembrane region" description="Helical" evidence="4">
    <location>
        <begin position="306"/>
        <end position="328"/>
    </location>
</feature>
<dbReference type="PANTHER" id="PTHR22999">
    <property type="entry name" value="PX SERINE/THREONINE KINASE PXK"/>
    <property type="match status" value="1"/>
</dbReference>
<dbReference type="Proteomes" id="UP000078544">
    <property type="component" value="Unassembled WGS sequence"/>
</dbReference>
<gene>
    <name evidence="6" type="ORF">AAL_00378</name>
</gene>
<evidence type="ECO:0000256" key="3">
    <source>
        <dbReference type="SAM" id="MobiDB-lite"/>
    </source>
</evidence>
<name>A0A166USS9_9HYPO</name>
<dbReference type="GO" id="GO:0035091">
    <property type="term" value="F:phosphatidylinositol binding"/>
    <property type="evidence" value="ECO:0007669"/>
    <property type="project" value="TreeGrafter"/>
</dbReference>
<keyword evidence="4" id="KW-1133">Transmembrane helix</keyword>
<dbReference type="InterPro" id="IPR003114">
    <property type="entry name" value="Phox_assoc"/>
</dbReference>
<feature type="compositionally biased region" description="Low complexity" evidence="3">
    <location>
        <begin position="354"/>
        <end position="363"/>
    </location>
</feature>
<evidence type="ECO:0000256" key="1">
    <source>
        <dbReference type="ARBA" id="ARBA00004496"/>
    </source>
</evidence>
<dbReference type="Pfam" id="PF02194">
    <property type="entry name" value="PXA"/>
    <property type="match status" value="1"/>
</dbReference>
<dbReference type="PROSITE" id="PS51207">
    <property type="entry name" value="PXA"/>
    <property type="match status" value="1"/>
</dbReference>
<dbReference type="AlphaFoldDB" id="A0A166USS9"/>
<dbReference type="SMART" id="SM00313">
    <property type="entry name" value="PXA"/>
    <property type="match status" value="1"/>
</dbReference>
<keyword evidence="4" id="KW-0812">Transmembrane</keyword>
<reference evidence="6 7" key="1">
    <citation type="journal article" date="2016" name="Genome Biol. Evol.">
        <title>Divergent and convergent evolution of fungal pathogenicity.</title>
        <authorList>
            <person name="Shang Y."/>
            <person name="Xiao G."/>
            <person name="Zheng P."/>
            <person name="Cen K."/>
            <person name="Zhan S."/>
            <person name="Wang C."/>
        </authorList>
    </citation>
    <scope>NUCLEOTIDE SEQUENCE [LARGE SCALE GENOMIC DNA]</scope>
    <source>
        <strain evidence="6 7">RCEF 2490</strain>
    </source>
</reference>
<dbReference type="EMBL" id="AZGY01000001">
    <property type="protein sequence ID" value="OAA32913.1"/>
    <property type="molecule type" value="Genomic_DNA"/>
</dbReference>
<dbReference type="PANTHER" id="PTHR22999:SF23">
    <property type="entry name" value="SORTING NEXIN-16"/>
    <property type="match status" value="1"/>
</dbReference>
<dbReference type="STRING" id="1081109.A0A166USS9"/>
<evidence type="ECO:0000313" key="7">
    <source>
        <dbReference type="Proteomes" id="UP000078544"/>
    </source>
</evidence>
<feature type="region of interest" description="Disordered" evidence="3">
    <location>
        <begin position="23"/>
        <end position="54"/>
    </location>
</feature>
<sequence>MHRRPARPDPLSDRATHALIRKVLLPQESPVGKKAGAVGDKSYDAHDNDAPPPPIDELLPPLTSRNDVDLQLYAFLAIVMRDFVQSWYSKITPDESFVSEILQIVAHCTRALEQRIRHVDLENLVLNEIPEIFDRHITIYRATHAQHETYQVDAREAYHALWPLPLLSPVPTADSNQYDDDGGGASMTTTQQQQLQNEEAYRQLLVQAVLSILLPTEDLENPCLTALVGQIFSELIIGNVIAKKAAQPWLLYEAICIASRIVGQRREEAQTRKISLRRAGPSLGQQQQQQQQEQHRQPKAWSVQGFFLSIIQFVLLFISTVRGAFVLITMSSSLPSRIAETDKEGVPSSTDVHSTPSPASSASKSPVLAFKAWTCLSSVIEFQTRMPWLSGLLSLLQFGMTRRPGRLAGLDGVLDR</sequence>
<dbReference type="OrthoDB" id="5582218at2759"/>
<dbReference type="GO" id="GO:0045022">
    <property type="term" value="P:early endosome to late endosome transport"/>
    <property type="evidence" value="ECO:0007669"/>
    <property type="project" value="TreeGrafter"/>
</dbReference>
<evidence type="ECO:0000256" key="4">
    <source>
        <dbReference type="SAM" id="Phobius"/>
    </source>
</evidence>
<dbReference type="GO" id="GO:0005769">
    <property type="term" value="C:early endosome"/>
    <property type="evidence" value="ECO:0007669"/>
    <property type="project" value="TreeGrafter"/>
</dbReference>